<gene>
    <name evidence="7" type="primary">surA</name>
    <name evidence="10" type="ORF">EDC34_103238</name>
</gene>
<evidence type="ECO:0000259" key="9">
    <source>
        <dbReference type="PROSITE" id="PS50198"/>
    </source>
</evidence>
<keyword evidence="2 7" id="KW-0677">Repeat</keyword>
<evidence type="ECO:0000256" key="2">
    <source>
        <dbReference type="ARBA" id="ARBA00022737"/>
    </source>
</evidence>
<comment type="domain">
    <text evidence="7">The PPIase activity resides only in the second parvulin domain. The N-terminal region and the C-terminal tail are necessary and sufficient for the chaperone activity of SurA. The PPIase activity is dispensable for SurA to function as a chaperone. The N-terminal region and the C-terminal tail are also required for porin recognition.</text>
</comment>
<sequence length="482" mass="51926" precursor="true">MMPTSRLRAPRLLASLLLPALLLAGHADAQQAATPLQPVEQIAAVVNDDVILRSELERAIANIRAQYKGNENQLPPDNVLERQVLERLILMRLQLARAADAGITATDSDIERAVQGVAQQNGMSVDQLRARIAQDGMSFADFRNNLRDEIVTQKLRQSFAQGRINVSEAEVDAAMATAAATATQQYHLAHILVGTPEAASPEQIAIAQKKIEGVKALIDKGEMSFSAAAVRYSDSPNALEGGDLGWRSLNEIPPAFAAAIQQMHDGEILGPIRGPSGFQLLQLVGTRTQAPGSGDKVTQFSARQILVKVDDKTSDAAAKAKADAIAAKLAGGADFAKLASENSDDAATRRRGGDLGWFTADTYGTAFGLQVAALSDGQTSAPFKTDAGWVIVQRVGTREIAAGDENMRAQIRETIGRRKLEDEWNRFLREMRGEAYVDVRDAEGHSTAPALPETPKEKHKARPNREMEDASAAGRFMPEAQP</sequence>
<dbReference type="GO" id="GO:0006457">
    <property type="term" value="P:protein folding"/>
    <property type="evidence" value="ECO:0007669"/>
    <property type="project" value="UniProtKB-UniRule"/>
</dbReference>
<name>A0A4R3N7U3_9GAMM</name>
<dbReference type="SUPFAM" id="SSF54534">
    <property type="entry name" value="FKBP-like"/>
    <property type="match status" value="2"/>
</dbReference>
<dbReference type="Gene3D" id="3.10.50.40">
    <property type="match status" value="2"/>
</dbReference>
<dbReference type="InterPro" id="IPR046357">
    <property type="entry name" value="PPIase_dom_sf"/>
</dbReference>
<comment type="catalytic activity">
    <reaction evidence="7">
        <text>[protein]-peptidylproline (omega=180) = [protein]-peptidylproline (omega=0)</text>
        <dbReference type="Rhea" id="RHEA:16237"/>
        <dbReference type="Rhea" id="RHEA-COMP:10747"/>
        <dbReference type="Rhea" id="RHEA-COMP:10748"/>
        <dbReference type="ChEBI" id="CHEBI:83833"/>
        <dbReference type="ChEBI" id="CHEBI:83834"/>
        <dbReference type="EC" id="5.2.1.8"/>
    </reaction>
</comment>
<dbReference type="InterPro" id="IPR023058">
    <property type="entry name" value="PPIase_PpiC_CS"/>
</dbReference>
<dbReference type="PROSITE" id="PS01096">
    <property type="entry name" value="PPIC_PPIASE_1"/>
    <property type="match status" value="1"/>
</dbReference>
<evidence type="ECO:0000313" key="10">
    <source>
        <dbReference type="EMBL" id="TCT24894.1"/>
    </source>
</evidence>
<evidence type="ECO:0000256" key="8">
    <source>
        <dbReference type="SAM" id="MobiDB-lite"/>
    </source>
</evidence>
<dbReference type="Proteomes" id="UP000295414">
    <property type="component" value="Unassembled WGS sequence"/>
</dbReference>
<dbReference type="InterPro" id="IPR027304">
    <property type="entry name" value="Trigger_fact/SurA_dom_sf"/>
</dbReference>
<dbReference type="PANTHER" id="PTHR47637:SF1">
    <property type="entry name" value="CHAPERONE SURA"/>
    <property type="match status" value="1"/>
</dbReference>
<dbReference type="SUPFAM" id="SSF109998">
    <property type="entry name" value="Triger factor/SurA peptide-binding domain-like"/>
    <property type="match status" value="1"/>
</dbReference>
<comment type="caution">
    <text evidence="10">The sequence shown here is derived from an EMBL/GenBank/DDBJ whole genome shotgun (WGS) entry which is preliminary data.</text>
</comment>
<keyword evidence="6 7" id="KW-0413">Isomerase</keyword>
<dbReference type="EC" id="5.2.1.8" evidence="7"/>
<dbReference type="InterPro" id="IPR050280">
    <property type="entry name" value="OMP_Chaperone_SurA"/>
</dbReference>
<comment type="function">
    <text evidence="7">Chaperone involved in the correct folding and assembly of outer membrane proteins. Recognizes specific patterns of aromatic residues and the orientation of their side chains, which are found more frequently in integral outer membrane proteins. May act in both early periplasmic and late outer membrane-associated steps of protein maturation.</text>
</comment>
<comment type="subcellular location">
    <subcellularLocation>
        <location evidence="7">Periplasm</location>
    </subcellularLocation>
    <text evidence="7">Is capable of associating with the outer membrane.</text>
</comment>
<dbReference type="GO" id="GO:0042277">
    <property type="term" value="F:peptide binding"/>
    <property type="evidence" value="ECO:0007669"/>
    <property type="project" value="InterPro"/>
</dbReference>
<dbReference type="GO" id="GO:0051082">
    <property type="term" value="F:unfolded protein binding"/>
    <property type="evidence" value="ECO:0007669"/>
    <property type="project" value="UniProtKB-UniRule"/>
</dbReference>
<dbReference type="EMBL" id="SMAP01000003">
    <property type="protein sequence ID" value="TCT24894.1"/>
    <property type="molecule type" value="Genomic_DNA"/>
</dbReference>
<dbReference type="InterPro" id="IPR023034">
    <property type="entry name" value="PPIase_SurA"/>
</dbReference>
<dbReference type="GO" id="GO:0030288">
    <property type="term" value="C:outer membrane-bounded periplasmic space"/>
    <property type="evidence" value="ECO:0007669"/>
    <property type="project" value="InterPro"/>
</dbReference>
<feature type="domain" description="PpiC" evidence="9">
    <location>
        <begin position="297"/>
        <end position="396"/>
    </location>
</feature>
<organism evidence="10 11">
    <name type="scientific">Thermomonas haemolytica</name>
    <dbReference type="NCBI Taxonomy" id="141949"/>
    <lineage>
        <taxon>Bacteria</taxon>
        <taxon>Pseudomonadati</taxon>
        <taxon>Pseudomonadota</taxon>
        <taxon>Gammaproteobacteria</taxon>
        <taxon>Lysobacterales</taxon>
        <taxon>Lysobacteraceae</taxon>
        <taxon>Thermomonas</taxon>
    </lineage>
</organism>
<feature type="region of interest" description="Disordered" evidence="8">
    <location>
        <begin position="439"/>
        <end position="482"/>
    </location>
</feature>
<evidence type="ECO:0000256" key="5">
    <source>
        <dbReference type="ARBA" id="ARBA00023186"/>
    </source>
</evidence>
<protein>
    <recommendedName>
        <fullName evidence="7">Chaperone SurA</fullName>
    </recommendedName>
    <alternativeName>
        <fullName evidence="7">Peptidyl-prolyl cis-trans isomerase SurA</fullName>
        <shortName evidence="7">PPIase SurA</shortName>
        <ecNumber evidence="7">5.2.1.8</ecNumber>
    </alternativeName>
    <alternativeName>
        <fullName evidence="7">Rotamase SurA</fullName>
    </alternativeName>
</protein>
<keyword evidence="5 7" id="KW-0143">Chaperone</keyword>
<dbReference type="Gene3D" id="1.10.4030.10">
    <property type="entry name" value="Porin chaperone SurA, peptide-binding domain"/>
    <property type="match status" value="1"/>
</dbReference>
<reference evidence="10 11" key="1">
    <citation type="submission" date="2019-03" db="EMBL/GenBank/DDBJ databases">
        <title>Genomic Encyclopedia of Type Strains, Phase IV (KMG-IV): sequencing the most valuable type-strain genomes for metagenomic binning, comparative biology and taxonomic classification.</title>
        <authorList>
            <person name="Goeker M."/>
        </authorList>
    </citation>
    <scope>NUCLEOTIDE SEQUENCE [LARGE SCALE GENOMIC DNA]</scope>
    <source>
        <strain evidence="10 11">DSM 13605</strain>
    </source>
</reference>
<evidence type="ECO:0000256" key="6">
    <source>
        <dbReference type="ARBA" id="ARBA00023235"/>
    </source>
</evidence>
<dbReference type="InterPro" id="IPR015391">
    <property type="entry name" value="SurA_N"/>
</dbReference>
<evidence type="ECO:0000256" key="3">
    <source>
        <dbReference type="ARBA" id="ARBA00022764"/>
    </source>
</evidence>
<dbReference type="AlphaFoldDB" id="A0A4R3N7U3"/>
<keyword evidence="3 7" id="KW-0574">Periplasm</keyword>
<evidence type="ECO:0000313" key="11">
    <source>
        <dbReference type="Proteomes" id="UP000295414"/>
    </source>
</evidence>
<evidence type="ECO:0000256" key="7">
    <source>
        <dbReference type="HAMAP-Rule" id="MF_01183"/>
    </source>
</evidence>
<dbReference type="PANTHER" id="PTHR47637">
    <property type="entry name" value="CHAPERONE SURA"/>
    <property type="match status" value="1"/>
</dbReference>
<dbReference type="PROSITE" id="PS50198">
    <property type="entry name" value="PPIC_PPIASE_2"/>
    <property type="match status" value="2"/>
</dbReference>
<dbReference type="HAMAP" id="MF_01183">
    <property type="entry name" value="Chaperone_SurA"/>
    <property type="match status" value="1"/>
</dbReference>
<dbReference type="GO" id="GO:0003755">
    <property type="term" value="F:peptidyl-prolyl cis-trans isomerase activity"/>
    <property type="evidence" value="ECO:0007669"/>
    <property type="project" value="UniProtKB-UniRule"/>
</dbReference>
<dbReference type="Pfam" id="PF09312">
    <property type="entry name" value="SurA_N"/>
    <property type="match status" value="1"/>
</dbReference>
<dbReference type="Pfam" id="PF00639">
    <property type="entry name" value="Rotamase"/>
    <property type="match status" value="2"/>
</dbReference>
<keyword evidence="4 7" id="KW-0697">Rotamase</keyword>
<feature type="signal peptide" evidence="7">
    <location>
        <begin position="1"/>
        <end position="29"/>
    </location>
</feature>
<proteinExistence type="inferred from homology"/>
<dbReference type="GO" id="GO:0043165">
    <property type="term" value="P:Gram-negative-bacterium-type cell outer membrane assembly"/>
    <property type="evidence" value="ECO:0007669"/>
    <property type="project" value="InterPro"/>
</dbReference>
<evidence type="ECO:0000256" key="1">
    <source>
        <dbReference type="ARBA" id="ARBA00022729"/>
    </source>
</evidence>
<evidence type="ECO:0000256" key="4">
    <source>
        <dbReference type="ARBA" id="ARBA00023110"/>
    </source>
</evidence>
<feature type="domain" description="PpiC" evidence="9">
    <location>
        <begin position="183"/>
        <end position="285"/>
    </location>
</feature>
<keyword evidence="11" id="KW-1185">Reference proteome</keyword>
<feature type="chain" id="PRO_5021053877" description="Chaperone SurA" evidence="7">
    <location>
        <begin position="30"/>
        <end position="482"/>
    </location>
</feature>
<dbReference type="GO" id="GO:0050821">
    <property type="term" value="P:protein stabilization"/>
    <property type="evidence" value="ECO:0007669"/>
    <property type="project" value="InterPro"/>
</dbReference>
<keyword evidence="1 7" id="KW-0732">Signal</keyword>
<accession>A0A4R3N7U3</accession>
<dbReference type="InterPro" id="IPR000297">
    <property type="entry name" value="PPIase_PpiC"/>
</dbReference>